<evidence type="ECO:0000256" key="6">
    <source>
        <dbReference type="RuleBase" id="RU003925"/>
    </source>
</evidence>
<protein>
    <submittedName>
        <fullName evidence="7">Uncharacterized protein</fullName>
    </submittedName>
</protein>
<evidence type="ECO:0000256" key="2">
    <source>
        <dbReference type="ARBA" id="ARBA00022741"/>
    </source>
</evidence>
<feature type="binding site" evidence="5">
    <location>
        <position position="31"/>
    </location>
    <ligand>
        <name>Mg(2+)</name>
        <dbReference type="ChEBI" id="CHEBI:18420"/>
    </ligand>
</feature>
<accession>A0A6B2LLW4</accession>
<comment type="similarity">
    <text evidence="1 6">Belongs to the small GTPase superfamily. Arf family.</text>
</comment>
<dbReference type="InterPro" id="IPR027417">
    <property type="entry name" value="P-loop_NTPase"/>
</dbReference>
<feature type="binding site" evidence="4">
    <location>
        <begin position="126"/>
        <end position="129"/>
    </location>
    <ligand>
        <name>GTP</name>
        <dbReference type="ChEBI" id="CHEBI:37565"/>
    </ligand>
</feature>
<dbReference type="PRINTS" id="PR00328">
    <property type="entry name" value="SAR1GTPBP"/>
</dbReference>
<feature type="binding site" evidence="4">
    <location>
        <begin position="24"/>
        <end position="31"/>
    </location>
    <ligand>
        <name>GTP</name>
        <dbReference type="ChEBI" id="CHEBI:37565"/>
    </ligand>
</feature>
<dbReference type="PANTHER" id="PTHR11711">
    <property type="entry name" value="ADP RIBOSYLATION FACTOR-RELATED"/>
    <property type="match status" value="1"/>
</dbReference>
<evidence type="ECO:0000256" key="4">
    <source>
        <dbReference type="PIRSR" id="PIRSR606689-1"/>
    </source>
</evidence>
<name>A0A6B2LLW4_9EUKA</name>
<keyword evidence="2 4" id="KW-0547">Nucleotide-binding</keyword>
<dbReference type="InterPro" id="IPR005225">
    <property type="entry name" value="Small_GTP-bd"/>
</dbReference>
<proteinExistence type="inferred from homology"/>
<dbReference type="PROSITE" id="PS51417">
    <property type="entry name" value="ARF"/>
    <property type="match status" value="1"/>
</dbReference>
<dbReference type="Pfam" id="PF00025">
    <property type="entry name" value="Arf"/>
    <property type="match status" value="1"/>
</dbReference>
<keyword evidence="3 4" id="KW-0342">GTP-binding</keyword>
<dbReference type="GO" id="GO:0046872">
    <property type="term" value="F:metal ion binding"/>
    <property type="evidence" value="ECO:0007669"/>
    <property type="project" value="UniProtKB-KW"/>
</dbReference>
<feature type="binding site" evidence="4">
    <location>
        <position position="70"/>
    </location>
    <ligand>
        <name>GTP</name>
        <dbReference type="ChEBI" id="CHEBI:37565"/>
    </ligand>
</feature>
<evidence type="ECO:0000256" key="1">
    <source>
        <dbReference type="ARBA" id="ARBA00010290"/>
    </source>
</evidence>
<dbReference type="AlphaFoldDB" id="A0A6B2LLW4"/>
<keyword evidence="5" id="KW-0479">Metal-binding</keyword>
<dbReference type="InterPro" id="IPR024156">
    <property type="entry name" value="Small_GTPase_ARF"/>
</dbReference>
<sequence length="179" mass="20321">MGFLISKIWSALFDLPEIKIIIVGLDNAGKTTTLYTLLMGEVYVTKPTVGSNVEEILYKNCKFVMWDIGGQENLRLSWPTYYNDTSVVIYVIDSTDRDRMALSKAEMYKMLEHDRLKTCKLLILANKNDLKGAMTQAEVSEFLGVSNIKDHDWHIQSCCALTGEGLKEGMEWIAQNVKK</sequence>
<feature type="binding site" evidence="5">
    <location>
        <position position="48"/>
    </location>
    <ligand>
        <name>Mg(2+)</name>
        <dbReference type="ChEBI" id="CHEBI:18420"/>
    </ligand>
</feature>
<dbReference type="FunFam" id="3.40.50.300:FF:001166">
    <property type="entry name" value="ADP-ribosylation factor D"/>
    <property type="match status" value="1"/>
</dbReference>
<dbReference type="GO" id="GO:0005525">
    <property type="term" value="F:GTP binding"/>
    <property type="evidence" value="ECO:0007669"/>
    <property type="project" value="UniProtKB-KW"/>
</dbReference>
<evidence type="ECO:0000256" key="5">
    <source>
        <dbReference type="PIRSR" id="PIRSR606689-2"/>
    </source>
</evidence>
<reference evidence="7" key="1">
    <citation type="journal article" date="2020" name="J. Eukaryot. Microbiol.">
        <title>De novo Sequencing, Assembly and Annotation of the Transcriptome for the Free-Living Testate Amoeba Arcella intermedia.</title>
        <authorList>
            <person name="Ribeiro G.M."/>
            <person name="Porfirio-Sousa A.L."/>
            <person name="Maurer-Alcala X.X."/>
            <person name="Katz L.A."/>
            <person name="Lahr D.J.G."/>
        </authorList>
    </citation>
    <scope>NUCLEOTIDE SEQUENCE</scope>
</reference>
<dbReference type="NCBIfam" id="TIGR00231">
    <property type="entry name" value="small_GTP"/>
    <property type="match status" value="1"/>
</dbReference>
<keyword evidence="5" id="KW-0460">Magnesium</keyword>
<organism evidence="7">
    <name type="scientific">Arcella intermedia</name>
    <dbReference type="NCBI Taxonomy" id="1963864"/>
    <lineage>
        <taxon>Eukaryota</taxon>
        <taxon>Amoebozoa</taxon>
        <taxon>Tubulinea</taxon>
        <taxon>Elardia</taxon>
        <taxon>Arcellinida</taxon>
        <taxon>Sphaerothecina</taxon>
        <taxon>Arcellidae</taxon>
        <taxon>Arcella</taxon>
    </lineage>
</organism>
<evidence type="ECO:0000313" key="7">
    <source>
        <dbReference type="EMBL" id="NDV37751.1"/>
    </source>
</evidence>
<evidence type="ECO:0000256" key="3">
    <source>
        <dbReference type="ARBA" id="ARBA00023134"/>
    </source>
</evidence>
<dbReference type="SMART" id="SM00177">
    <property type="entry name" value="ARF"/>
    <property type="match status" value="1"/>
</dbReference>
<dbReference type="SMART" id="SM00178">
    <property type="entry name" value="SAR"/>
    <property type="match status" value="1"/>
</dbReference>
<dbReference type="GO" id="GO:0003924">
    <property type="term" value="F:GTPase activity"/>
    <property type="evidence" value="ECO:0007669"/>
    <property type="project" value="InterPro"/>
</dbReference>
<dbReference type="EMBL" id="GIBP01008782">
    <property type="protein sequence ID" value="NDV37751.1"/>
    <property type="molecule type" value="Transcribed_RNA"/>
</dbReference>
<dbReference type="Gene3D" id="3.40.50.300">
    <property type="entry name" value="P-loop containing nucleotide triphosphate hydrolases"/>
    <property type="match status" value="1"/>
</dbReference>
<dbReference type="InterPro" id="IPR006689">
    <property type="entry name" value="Small_GTPase_ARF/SAR"/>
</dbReference>
<dbReference type="SUPFAM" id="SSF52540">
    <property type="entry name" value="P-loop containing nucleoside triphosphate hydrolases"/>
    <property type="match status" value="1"/>
</dbReference>